<feature type="region of interest" description="Disordered" evidence="1">
    <location>
        <begin position="35"/>
        <end position="54"/>
    </location>
</feature>
<feature type="compositionally biased region" description="Basic and acidic residues" evidence="1">
    <location>
        <begin position="38"/>
        <end position="54"/>
    </location>
</feature>
<organism evidence="2">
    <name type="scientific">Zea mays</name>
    <name type="common">Maize</name>
    <dbReference type="NCBI Taxonomy" id="4577"/>
    <lineage>
        <taxon>Eukaryota</taxon>
        <taxon>Viridiplantae</taxon>
        <taxon>Streptophyta</taxon>
        <taxon>Embryophyta</taxon>
        <taxon>Tracheophyta</taxon>
        <taxon>Spermatophyta</taxon>
        <taxon>Magnoliopsida</taxon>
        <taxon>Liliopsida</taxon>
        <taxon>Poales</taxon>
        <taxon>Poaceae</taxon>
        <taxon>PACMAD clade</taxon>
        <taxon>Panicoideae</taxon>
        <taxon>Andropogonodae</taxon>
        <taxon>Andropogoneae</taxon>
        <taxon>Tripsacinae</taxon>
        <taxon>Zea</taxon>
    </lineage>
</organism>
<name>A0A1D6MS97_MAIZE</name>
<gene>
    <name evidence="2" type="ORF">ZEAMMB73_Zm00001d040693</name>
</gene>
<dbReference type="EMBL" id="CM007649">
    <property type="protein sequence ID" value="ONM31824.1"/>
    <property type="molecule type" value="Genomic_DNA"/>
</dbReference>
<feature type="region of interest" description="Disordered" evidence="1">
    <location>
        <begin position="64"/>
        <end position="104"/>
    </location>
</feature>
<evidence type="ECO:0000313" key="2">
    <source>
        <dbReference type="EMBL" id="ONM31831.1"/>
    </source>
</evidence>
<protein>
    <submittedName>
        <fullName evidence="2">Tetratricopeptide repeat (TPR)-like superfamily protein</fullName>
    </submittedName>
</protein>
<reference evidence="2" key="1">
    <citation type="submission" date="2015-12" db="EMBL/GenBank/DDBJ databases">
        <title>Update maize B73 reference genome by single molecule sequencing technologies.</title>
        <authorList>
            <consortium name="Maize Genome Sequencing Project"/>
            <person name="Ware D."/>
        </authorList>
    </citation>
    <scope>NUCLEOTIDE SEQUENCE [LARGE SCALE GENOMIC DNA]</scope>
    <source>
        <tissue evidence="2">Seedling</tissue>
    </source>
</reference>
<dbReference type="EMBL" id="CM007649">
    <property type="protein sequence ID" value="ONM31831.1"/>
    <property type="molecule type" value="Genomic_DNA"/>
</dbReference>
<accession>A0A1D6MS97</accession>
<evidence type="ECO:0000256" key="1">
    <source>
        <dbReference type="SAM" id="MobiDB-lite"/>
    </source>
</evidence>
<dbReference type="AlphaFoldDB" id="A0A1D6MS97"/>
<proteinExistence type="predicted"/>
<sequence length="135" mass="14804">MSPTLPPSSRCLGLSSPSPSYRIVLRMRCSVRVPSLSIRRDPQQREGGVPDRPHLQVRQGHRALPLQEEDQSPDVHGVVGEVPEDPEGGTAGVPAVPRAGDQVPGRTELQGRYARMVTFTIVLELFFDAKAARSW</sequence>